<organism evidence="1 2">
    <name type="scientific">Vespula squamosa</name>
    <name type="common">Southern yellow jacket</name>
    <name type="synonym">Wasp</name>
    <dbReference type="NCBI Taxonomy" id="30214"/>
    <lineage>
        <taxon>Eukaryota</taxon>
        <taxon>Metazoa</taxon>
        <taxon>Ecdysozoa</taxon>
        <taxon>Arthropoda</taxon>
        <taxon>Hexapoda</taxon>
        <taxon>Insecta</taxon>
        <taxon>Pterygota</taxon>
        <taxon>Neoptera</taxon>
        <taxon>Endopterygota</taxon>
        <taxon>Hymenoptera</taxon>
        <taxon>Apocrita</taxon>
        <taxon>Aculeata</taxon>
        <taxon>Vespoidea</taxon>
        <taxon>Vespidae</taxon>
        <taxon>Vespinae</taxon>
        <taxon>Vespula</taxon>
    </lineage>
</organism>
<dbReference type="EMBL" id="JAUDFV010000110">
    <property type="protein sequence ID" value="KAL2731001.1"/>
    <property type="molecule type" value="Genomic_DNA"/>
</dbReference>
<name>A0ABD2BE38_VESSQ</name>
<evidence type="ECO:0000313" key="2">
    <source>
        <dbReference type="Proteomes" id="UP001607302"/>
    </source>
</evidence>
<comment type="caution">
    <text evidence="1">The sequence shown here is derived from an EMBL/GenBank/DDBJ whole genome shotgun (WGS) entry which is preliminary data.</text>
</comment>
<accession>A0ABD2BE38</accession>
<evidence type="ECO:0000313" key="1">
    <source>
        <dbReference type="EMBL" id="KAL2731001.1"/>
    </source>
</evidence>
<sequence>MTRDSTVTKLHLRTYILPIHSFYVTNSKENSPISFLTNRTKTFEESSRIITKHVIDRQGEEKLKEHVTHDVEGVRAEQPSANLDARLHTGIDFPSRSFHAILKARDPGIF</sequence>
<keyword evidence="2" id="KW-1185">Reference proteome</keyword>
<reference evidence="1 2" key="1">
    <citation type="journal article" date="2024" name="Ann. Entomol. Soc. Am.">
        <title>Genomic analyses of the southern and eastern yellowjacket wasps (Hymenoptera: Vespidae) reveal evolutionary signatures of social life.</title>
        <authorList>
            <person name="Catto M.A."/>
            <person name="Caine P.B."/>
            <person name="Orr S.E."/>
            <person name="Hunt B.G."/>
            <person name="Goodisman M.A.D."/>
        </authorList>
    </citation>
    <scope>NUCLEOTIDE SEQUENCE [LARGE SCALE GENOMIC DNA]</scope>
    <source>
        <strain evidence="1">233</strain>
        <tissue evidence="1">Head and thorax</tissue>
    </source>
</reference>
<dbReference type="AlphaFoldDB" id="A0ABD2BE38"/>
<dbReference type="Proteomes" id="UP001607302">
    <property type="component" value="Unassembled WGS sequence"/>
</dbReference>
<proteinExistence type="predicted"/>
<gene>
    <name evidence="1" type="ORF">V1478_005414</name>
</gene>
<protein>
    <submittedName>
        <fullName evidence="1">Uncharacterized protein</fullName>
    </submittedName>
</protein>